<organism evidence="5 6">
    <name type="scientific">Neolecta irregularis (strain DAH-3)</name>
    <dbReference type="NCBI Taxonomy" id="1198029"/>
    <lineage>
        <taxon>Eukaryota</taxon>
        <taxon>Fungi</taxon>
        <taxon>Dikarya</taxon>
        <taxon>Ascomycota</taxon>
        <taxon>Taphrinomycotina</taxon>
        <taxon>Neolectales</taxon>
        <taxon>Neolectaceae</taxon>
        <taxon>Neolecta</taxon>
    </lineage>
</organism>
<dbReference type="NCBIfam" id="TIGR00059">
    <property type="entry name" value="L17"/>
    <property type="match status" value="1"/>
</dbReference>
<keyword evidence="6" id="KW-1185">Reference proteome</keyword>
<dbReference type="Pfam" id="PF01196">
    <property type="entry name" value="Ribosomal_L17"/>
    <property type="match status" value="1"/>
</dbReference>
<dbReference type="GO" id="GO:0003735">
    <property type="term" value="F:structural constituent of ribosome"/>
    <property type="evidence" value="ECO:0007669"/>
    <property type="project" value="EnsemblFungi"/>
</dbReference>
<proteinExistence type="inferred from homology"/>
<evidence type="ECO:0000256" key="4">
    <source>
        <dbReference type="RuleBase" id="RU000660"/>
    </source>
</evidence>
<evidence type="ECO:0000256" key="1">
    <source>
        <dbReference type="ARBA" id="ARBA00008777"/>
    </source>
</evidence>
<evidence type="ECO:0000256" key="2">
    <source>
        <dbReference type="ARBA" id="ARBA00022980"/>
    </source>
</evidence>
<name>A0A1U7LL79_NEOID</name>
<dbReference type="PANTHER" id="PTHR14413:SF16">
    <property type="entry name" value="LARGE RIBOSOMAL SUBUNIT PROTEIN BL17M"/>
    <property type="match status" value="1"/>
</dbReference>
<gene>
    <name evidence="5" type="ORF">NEOLI_004850</name>
</gene>
<dbReference type="GO" id="GO:0005762">
    <property type="term" value="C:mitochondrial large ribosomal subunit"/>
    <property type="evidence" value="ECO:0007669"/>
    <property type="project" value="EnsemblFungi"/>
</dbReference>
<protein>
    <submittedName>
        <fullName evidence="5">54S ribosomal protein L8, mitochondrial</fullName>
    </submittedName>
</protein>
<comment type="caution">
    <text evidence="5">The sequence shown here is derived from an EMBL/GenBank/DDBJ whole genome shotgun (WGS) entry which is preliminary data.</text>
</comment>
<dbReference type="InterPro" id="IPR000456">
    <property type="entry name" value="Ribosomal_bL17"/>
</dbReference>
<dbReference type="OrthoDB" id="275000at2759"/>
<comment type="similarity">
    <text evidence="1 4">Belongs to the bacterial ribosomal protein bL17 family.</text>
</comment>
<dbReference type="OMA" id="HIQTTYA"/>
<dbReference type="Gene3D" id="3.90.1030.10">
    <property type="entry name" value="Ribosomal protein L17"/>
    <property type="match status" value="1"/>
</dbReference>
<dbReference type="InterPro" id="IPR036373">
    <property type="entry name" value="Ribosomal_bL17_sf"/>
</dbReference>
<dbReference type="AlphaFoldDB" id="A0A1U7LL79"/>
<dbReference type="PANTHER" id="PTHR14413">
    <property type="entry name" value="RIBOSOMAL PROTEIN L17"/>
    <property type="match status" value="1"/>
</dbReference>
<sequence>MPIKPDARRLGRTMGARSALLRNLVSSLFLHESIITTWPKAKEAQSVAEKVITLGKKGSNRGGAMAKLFDHGRTLPKVFGELAERYRERPGGYTRVLRLPPRYGDNAPQAILELVDGPRDMLYTMTAMAIARANNKGEEASAVTMHNVSKVTKYRTGGKAELMARAKEYSGMVARWATEESREFPRGGRVR</sequence>
<keyword evidence="2 4" id="KW-0689">Ribosomal protein</keyword>
<dbReference type="EMBL" id="LXFE01001675">
    <property type="protein sequence ID" value="OLL23407.1"/>
    <property type="molecule type" value="Genomic_DNA"/>
</dbReference>
<dbReference type="InterPro" id="IPR047859">
    <property type="entry name" value="Ribosomal_bL17_CS"/>
</dbReference>
<dbReference type="SUPFAM" id="SSF64263">
    <property type="entry name" value="Prokaryotic ribosomal protein L17"/>
    <property type="match status" value="1"/>
</dbReference>
<dbReference type="GO" id="GO:0006412">
    <property type="term" value="P:translation"/>
    <property type="evidence" value="ECO:0007669"/>
    <property type="project" value="InterPro"/>
</dbReference>
<dbReference type="PROSITE" id="PS01167">
    <property type="entry name" value="RIBOSOMAL_L17"/>
    <property type="match status" value="1"/>
</dbReference>
<accession>A0A1U7LL79</accession>
<dbReference type="Proteomes" id="UP000186594">
    <property type="component" value="Unassembled WGS sequence"/>
</dbReference>
<evidence type="ECO:0000313" key="6">
    <source>
        <dbReference type="Proteomes" id="UP000186594"/>
    </source>
</evidence>
<dbReference type="STRING" id="1198029.A0A1U7LL79"/>
<reference evidence="5 6" key="1">
    <citation type="submission" date="2016-04" db="EMBL/GenBank/DDBJ databases">
        <title>Evolutionary innovation and constraint leading to complex multicellularity in the Ascomycota.</title>
        <authorList>
            <person name="Cisse O."/>
            <person name="Nguyen A."/>
            <person name="Hewitt D.A."/>
            <person name="Jedd G."/>
            <person name="Stajich J.E."/>
        </authorList>
    </citation>
    <scope>NUCLEOTIDE SEQUENCE [LARGE SCALE GENOMIC DNA]</scope>
    <source>
        <strain evidence="5 6">DAH-3</strain>
    </source>
</reference>
<evidence type="ECO:0000256" key="3">
    <source>
        <dbReference type="ARBA" id="ARBA00023274"/>
    </source>
</evidence>
<keyword evidence="3 4" id="KW-0687">Ribonucleoprotein</keyword>
<evidence type="ECO:0000313" key="5">
    <source>
        <dbReference type="EMBL" id="OLL23407.1"/>
    </source>
</evidence>